<comment type="caution">
    <text evidence="2">The sequence shown here is derived from an EMBL/GenBank/DDBJ whole genome shotgun (WGS) entry which is preliminary data.</text>
</comment>
<keyword evidence="1" id="KW-1133">Transmembrane helix</keyword>
<keyword evidence="3" id="KW-1185">Reference proteome</keyword>
<evidence type="ECO:0000313" key="3">
    <source>
        <dbReference type="Proteomes" id="UP000308230"/>
    </source>
</evidence>
<protein>
    <submittedName>
        <fullName evidence="2">Uncharacterized protein</fullName>
    </submittedName>
</protein>
<reference evidence="2 3" key="1">
    <citation type="submission" date="2019-04" db="EMBL/GenBank/DDBJ databases">
        <title>Bacillus caeni sp. nov., a bacterium isolated from mangrove sediment.</title>
        <authorList>
            <person name="Huang H."/>
            <person name="Mo K."/>
            <person name="Hu Y."/>
        </authorList>
    </citation>
    <scope>NUCLEOTIDE SEQUENCE [LARGE SCALE GENOMIC DNA]</scope>
    <source>
        <strain evidence="2 3">HB172195</strain>
    </source>
</reference>
<organism evidence="2 3">
    <name type="scientific">Exobacillus caeni</name>
    <dbReference type="NCBI Taxonomy" id="2574798"/>
    <lineage>
        <taxon>Bacteria</taxon>
        <taxon>Bacillati</taxon>
        <taxon>Bacillota</taxon>
        <taxon>Bacilli</taxon>
        <taxon>Bacillales</taxon>
        <taxon>Guptibacillaceae</taxon>
        <taxon>Exobacillus</taxon>
    </lineage>
</organism>
<keyword evidence="1" id="KW-0812">Transmembrane</keyword>
<feature type="transmembrane region" description="Helical" evidence="1">
    <location>
        <begin position="50"/>
        <end position="71"/>
    </location>
</feature>
<gene>
    <name evidence="2" type="ORF">FCL54_01165</name>
</gene>
<dbReference type="RefSeq" id="WP_171016620.1">
    <property type="nucleotide sequence ID" value="NZ_SWLG01000001.1"/>
</dbReference>
<evidence type="ECO:0000256" key="1">
    <source>
        <dbReference type="SAM" id="Phobius"/>
    </source>
</evidence>
<name>A0A5R9F7E1_9BACL</name>
<sequence>MEERLKDLRKRMTDTKAVQFTGVHKEMVRRKLNQTEYEDQGSRKIFSLSFSALLSYAVCFLLLIGAGYFSIEQAGIFNDKTTGSNEAYQEELYYKISTSPDYLDGKPGEILDSHVKQLAAVFMQDLKNWKIIDRNARYAGFKAVLIKGSYEYPGDPVTEFASWIHPATGIPIHTELYNKDGDMINELNTESDWIKEAIRSGKKTSKKDDLSTLEHRLAYNR</sequence>
<dbReference type="Proteomes" id="UP000308230">
    <property type="component" value="Unassembled WGS sequence"/>
</dbReference>
<accession>A0A5R9F7E1</accession>
<evidence type="ECO:0000313" key="2">
    <source>
        <dbReference type="EMBL" id="TLS38951.1"/>
    </source>
</evidence>
<proteinExistence type="predicted"/>
<dbReference type="EMBL" id="SWLG01000001">
    <property type="protein sequence ID" value="TLS38951.1"/>
    <property type="molecule type" value="Genomic_DNA"/>
</dbReference>
<keyword evidence="1" id="KW-0472">Membrane</keyword>
<dbReference type="AlphaFoldDB" id="A0A5R9F7E1"/>